<organism evidence="1 2">
    <name type="scientific">Parachlamydia acanthamoebae</name>
    <dbReference type="NCBI Taxonomy" id="83552"/>
    <lineage>
        <taxon>Bacteria</taxon>
        <taxon>Pseudomonadati</taxon>
        <taxon>Chlamydiota</taxon>
        <taxon>Chlamydiia</taxon>
        <taxon>Parachlamydiales</taxon>
        <taxon>Parachlamydiaceae</taxon>
        <taxon>Parachlamydia</taxon>
    </lineage>
</organism>
<protein>
    <submittedName>
        <fullName evidence="1">Uncharacterized protein</fullName>
    </submittedName>
</protein>
<dbReference type="RefSeq" id="WP_006342075.1">
    <property type="nucleotide sequence ID" value="NZ_JSAM01000088.1"/>
</dbReference>
<evidence type="ECO:0000313" key="2">
    <source>
        <dbReference type="Proteomes" id="UP000031307"/>
    </source>
</evidence>
<accession>A0A0C1C0R5</accession>
<name>A0A0C1C0R5_9BACT</name>
<sequence length="879" mass="99991">MTLPLQPKNETIITSANNLQDPLKNYGVYPNKKLSKFLPHFGKNLSLSTLSSVITSFISQNILGLVNKVKSAANKIFKIKFVSKTKLFTSHEKIDKSQNAWLLNLALLKAAADSGELTEEQKKQIQFLASNYLSKTAPIHLKTMRTFFRKLGPLFQVSGTKINHDYYHRFSLHKLIHFGESANHKLAYRSDSPLILTDTVEFQHLLPLKFCVIEKQHPGSDSILTELAQHFRTEGKKALKSPLSHPFLFDLTSTLGQNIETAGNKQKEALFKKEFGAFKSELNTAITQAVDSLILQKPELTRQRSKLIKFVKKNSTCICRIQTENISGIKVLPLFSKIKGSRVFKVHHSLADFIISTGIGMGAVSLRREMQNILDQHKNVHYAVNPKNASPSVRFYPKIKTFTEAAFYQRFSALFGSSPPAQEPQMGISIENFNLRKDEIAFQPHKFIMGKATMDLLTGLFNQIEDAQWEELHNNPVYSQIIQASLFKIRESLATAELHLDNFNEFAQQIELIHAELATLLEIFRPYQTDAFSEIFKEALRPTIPENLHQYVNAGLGKTSVNICAGINEAIRRINPKPHCTYSKGFYFEQAAFVGYENQFEKVLEDDSCPPVDLYFGQFNPNIEIASDFVAYERRDIAKDIHALIDNGKAASQLTVAIDCTIDKYDSENVHGILQEFEKEIENGRLNFVFFRSGQKFDMLGMDGYFGAPFYTVNDGSEKWESFNSLSTQKVHQTDILSHQWFCLANQYATTSLAQYRELIFKNTREILDHVPEKFRPSNPINPKQRIRINTATHNMDACFIDVKVSGLNHKTRSIKVLGRFYKKMISKGIKLQTRATFGLYHPNALIISVNEVEDSTTIRLHPGINPEENAAFIEYFRS</sequence>
<dbReference type="EMBL" id="JSAM01000088">
    <property type="protein sequence ID" value="KIA77221.1"/>
    <property type="molecule type" value="Genomic_DNA"/>
</dbReference>
<comment type="caution">
    <text evidence="1">The sequence shown here is derived from an EMBL/GenBank/DDBJ whole genome shotgun (WGS) entry which is preliminary data.</text>
</comment>
<gene>
    <name evidence="1" type="ORF">DB43_GS00270</name>
</gene>
<dbReference type="AlphaFoldDB" id="A0A0C1C0R5"/>
<evidence type="ECO:0000313" key="1">
    <source>
        <dbReference type="EMBL" id="KIA77221.1"/>
    </source>
</evidence>
<reference evidence="1 2" key="1">
    <citation type="journal article" date="2014" name="Mol. Biol. Evol.">
        <title>Massive expansion of Ubiquitination-related gene families within the Chlamydiae.</title>
        <authorList>
            <person name="Domman D."/>
            <person name="Collingro A."/>
            <person name="Lagkouvardos I."/>
            <person name="Gehre L."/>
            <person name="Weinmaier T."/>
            <person name="Rattei T."/>
            <person name="Subtil A."/>
            <person name="Horn M."/>
        </authorList>
    </citation>
    <scope>NUCLEOTIDE SEQUENCE [LARGE SCALE GENOMIC DNA]</scope>
    <source>
        <strain evidence="1 2">OEW1</strain>
    </source>
</reference>
<proteinExistence type="predicted"/>
<dbReference type="PATRIC" id="fig|83552.4.peg.1654"/>
<dbReference type="Proteomes" id="UP000031307">
    <property type="component" value="Unassembled WGS sequence"/>
</dbReference>